<dbReference type="InterPro" id="IPR038765">
    <property type="entry name" value="Papain-like_cys_pep_sf"/>
</dbReference>
<dbReference type="Pfam" id="PF03995">
    <property type="entry name" value="Inhibitor_I36"/>
    <property type="match status" value="3"/>
</dbReference>
<evidence type="ECO:0000256" key="1">
    <source>
        <dbReference type="ARBA" id="ARBA00007074"/>
    </source>
</evidence>
<comment type="similarity">
    <text evidence="1">Belongs to the peptidase C40 family.</text>
</comment>
<keyword evidence="2" id="KW-0645">Protease</keyword>
<dbReference type="SUPFAM" id="SSF54001">
    <property type="entry name" value="Cysteine proteinases"/>
    <property type="match status" value="1"/>
</dbReference>
<proteinExistence type="inferred from homology"/>
<feature type="domain" description="NlpC/P60" evidence="6">
    <location>
        <begin position="417"/>
        <end position="557"/>
    </location>
</feature>
<protein>
    <recommendedName>
        <fullName evidence="6">NlpC/P60 domain-containing protein</fullName>
    </recommendedName>
</protein>
<name>A0ABS1LL04_9MICO</name>
<evidence type="ECO:0000256" key="5">
    <source>
        <dbReference type="SAM" id="MobiDB-lite"/>
    </source>
</evidence>
<dbReference type="InterPro" id="IPR000064">
    <property type="entry name" value="NLP_P60_dom"/>
</dbReference>
<keyword evidence="8" id="KW-1185">Reference proteome</keyword>
<gene>
    <name evidence="7" type="ORF">HGK34_11615</name>
</gene>
<reference evidence="7 8" key="1">
    <citation type="journal article" date="2021" name="Arch. Microbiol.">
        <title>Myceligenerans indicum sp. nov., an actinobacterium isolated from mangrove sediment of Sundarbans, India.</title>
        <authorList>
            <person name="Asha K."/>
            <person name="Bhadury P."/>
        </authorList>
    </citation>
    <scope>NUCLEOTIDE SEQUENCE [LARGE SCALE GENOMIC DNA]</scope>
    <source>
        <strain evidence="7 8">I2</strain>
    </source>
</reference>
<dbReference type="Pfam" id="PF00877">
    <property type="entry name" value="NLPC_P60"/>
    <property type="match status" value="1"/>
</dbReference>
<evidence type="ECO:0000256" key="3">
    <source>
        <dbReference type="ARBA" id="ARBA00022801"/>
    </source>
</evidence>
<evidence type="ECO:0000256" key="2">
    <source>
        <dbReference type="ARBA" id="ARBA00022670"/>
    </source>
</evidence>
<comment type="caution">
    <text evidence="7">The sequence shown here is derived from an EMBL/GenBank/DDBJ whole genome shotgun (WGS) entry which is preliminary data.</text>
</comment>
<evidence type="ECO:0000313" key="7">
    <source>
        <dbReference type="EMBL" id="MBL0886916.1"/>
    </source>
</evidence>
<evidence type="ECO:0000313" key="8">
    <source>
        <dbReference type="Proteomes" id="UP000675409"/>
    </source>
</evidence>
<dbReference type="PROSITE" id="PS51935">
    <property type="entry name" value="NLPC_P60"/>
    <property type="match status" value="1"/>
</dbReference>
<sequence>MSGSKPESVGKLSGRLRDPLEGETSMRRASALLAVVSLVASILGIAVGVAGPASAAARDGVCDSGEFCYYYNSNNAGSVSDFTASVSDYGTSQPSCYDFKGSGSGQGDCIKNNAASVWNRSGETVRVYFNTGYGGTYQNIGPGYKGQLSAELYNNNASHQFVGSAGTDTGARSGTCEDGEFCYYYNSNNQGSISDFTESAGNYGDAQPTCYDYKGSGSGQGECIKNNAASVWNRSSKTVRVYYNSYYGGSYQDIAPGYKGQLNSTVYNNNASHQFLGTTSAGSGSRSGTCESGEFCYYYNSGNEGSISDFTDSIGDYGASQPDCYEFKGSGNGQGECIKNNAASVWNRSSKTVCVFYNSYYGGSSQAVAPGFKGQLNGTVYNNNASHKFITGSECPVYNGGGGTSGGTSGDTSGSYSEKVERVIEAALSQTGKGYSYSWGGGNKYGPTYGICCSPSGYDDRSRYGFDCSGLTQYAFWQGAGVDIGTYTGAHLSKGTKVSMSNLRRGDLIMWGGWSSTYHTAIYLGNGQMVEASVPRGSNSVHVTNVYGGDFGIRVNM</sequence>
<feature type="region of interest" description="Disordered" evidence="5">
    <location>
        <begin position="1"/>
        <end position="20"/>
    </location>
</feature>
<dbReference type="Proteomes" id="UP000675409">
    <property type="component" value="Unassembled WGS sequence"/>
</dbReference>
<keyword evidence="4" id="KW-0788">Thiol protease</keyword>
<dbReference type="Gene3D" id="3.90.1720.10">
    <property type="entry name" value="endopeptidase domain like (from Nostoc punctiforme)"/>
    <property type="match status" value="1"/>
</dbReference>
<dbReference type="EMBL" id="JABBYC010000018">
    <property type="protein sequence ID" value="MBL0886916.1"/>
    <property type="molecule type" value="Genomic_DNA"/>
</dbReference>
<evidence type="ECO:0000256" key="4">
    <source>
        <dbReference type="ARBA" id="ARBA00022807"/>
    </source>
</evidence>
<evidence type="ECO:0000259" key="6">
    <source>
        <dbReference type="PROSITE" id="PS51935"/>
    </source>
</evidence>
<dbReference type="PANTHER" id="PTHR47359">
    <property type="entry name" value="PEPTIDOGLYCAN DL-ENDOPEPTIDASE CWLO"/>
    <property type="match status" value="1"/>
</dbReference>
<keyword evidence="3" id="KW-0378">Hydrolase</keyword>
<dbReference type="PANTHER" id="PTHR47359:SF3">
    <property type="entry name" value="NLP_P60 DOMAIN-CONTAINING PROTEIN-RELATED"/>
    <property type="match status" value="1"/>
</dbReference>
<accession>A0ABS1LL04</accession>
<organism evidence="7 8">
    <name type="scientific">Myceligenerans indicum</name>
    <dbReference type="NCBI Taxonomy" id="2593663"/>
    <lineage>
        <taxon>Bacteria</taxon>
        <taxon>Bacillati</taxon>
        <taxon>Actinomycetota</taxon>
        <taxon>Actinomycetes</taxon>
        <taxon>Micrococcales</taxon>
        <taxon>Promicromonosporaceae</taxon>
        <taxon>Myceligenerans</taxon>
    </lineage>
</organism>
<dbReference type="InterPro" id="IPR051794">
    <property type="entry name" value="PG_Endopeptidase_C40"/>
</dbReference>